<organism evidence="1">
    <name type="scientific">Polytomella parva</name>
    <dbReference type="NCBI Taxonomy" id="51329"/>
    <lineage>
        <taxon>Eukaryota</taxon>
        <taxon>Viridiplantae</taxon>
        <taxon>Chlorophyta</taxon>
        <taxon>core chlorophytes</taxon>
        <taxon>Chlorophyceae</taxon>
        <taxon>CS clade</taxon>
        <taxon>Chlamydomonadales</taxon>
        <taxon>Chlamydomonadaceae</taxon>
        <taxon>Polytomella</taxon>
    </lineage>
</organism>
<reference evidence="1" key="1">
    <citation type="submission" date="2021-01" db="EMBL/GenBank/DDBJ databases">
        <authorList>
            <person name="Corre E."/>
            <person name="Pelletier E."/>
            <person name="Niang G."/>
            <person name="Scheremetjew M."/>
            <person name="Finn R."/>
            <person name="Kale V."/>
            <person name="Holt S."/>
            <person name="Cochrane G."/>
            <person name="Meng A."/>
            <person name="Brown T."/>
            <person name="Cohen L."/>
        </authorList>
    </citation>
    <scope>NUCLEOTIDE SEQUENCE</scope>
    <source>
        <strain evidence="1">SAG 63-3</strain>
    </source>
</reference>
<proteinExistence type="predicted"/>
<protein>
    <submittedName>
        <fullName evidence="1">Uncharacterized protein</fullName>
    </submittedName>
</protein>
<dbReference type="EMBL" id="HBFM01002904">
    <property type="protein sequence ID" value="CAD8765282.1"/>
    <property type="molecule type" value="Transcribed_RNA"/>
</dbReference>
<name>A0A7S0YA63_9CHLO</name>
<gene>
    <name evidence="1" type="ORF">PPAR00522_LOCUS1667</name>
</gene>
<accession>A0A7S0YA63</accession>
<sequence length="481" mass="57233">MGFKRKPFKGKKGIHKVNKSKPIIKCIKFSLHKFVKDENTRFIIEETVLKGHKIVIHTLQFMKLYMIYCFDEDIPFPKINRNFVTSIIKVICRPRTTTGDPNGKKLGGPFSEQTRNNINTLTNFYNVHYKPFMLEELEYDHMSSIIDYLSDDIVIMYANNIKQHYIEYIERYVNVSFNKKQVIEDIRSLKIATEEKNTRVNHFCTELRKIKNDLLSCEKKYTSDAKYHTWIIEYKKRLIPSRKLIKDNLYYDLQCNPYDYLGKMIYMMKYVESTGNTIYNVCPLRTNIVPKYIPIDTVAVVRLMMTENKKFYRQEGNLVKYQRYIWRKFFHIDKYKKKDYVFRNIIRTDGVACSMLMVRKDLMNKRLPKEPKISTPEEYIDELKDYSALKDMRVVSVDPGMSDLLHSCRCYAYEGKCEYTKKCDNPKPLKKGETYPREQVWRHGLLLCQQCKVYWNRDTNGALSRGEASISGVKRRSRTKI</sequence>
<dbReference type="AlphaFoldDB" id="A0A7S0YA63"/>
<evidence type="ECO:0000313" key="1">
    <source>
        <dbReference type="EMBL" id="CAD8765282.1"/>
    </source>
</evidence>